<dbReference type="AlphaFoldDB" id="A0A8J6BDA4"/>
<protein>
    <submittedName>
        <fullName evidence="1">Uncharacterized protein</fullName>
    </submittedName>
</protein>
<keyword evidence="2" id="KW-1185">Reference proteome</keyword>
<dbReference type="Proteomes" id="UP000770717">
    <property type="component" value="Unassembled WGS sequence"/>
</dbReference>
<name>A0A8J6BDA4_ELECQ</name>
<proteinExistence type="predicted"/>
<reference evidence="1" key="1">
    <citation type="thesis" date="2020" institute="ProQuest LLC" country="789 East Eisenhower Parkway, Ann Arbor, MI, USA">
        <title>Comparative Genomics and Chromosome Evolution.</title>
        <authorList>
            <person name="Mudd A.B."/>
        </authorList>
    </citation>
    <scope>NUCLEOTIDE SEQUENCE</scope>
    <source>
        <strain evidence="1">HN-11 Male</strain>
        <tissue evidence="1">Kidney and liver</tissue>
    </source>
</reference>
<organism evidence="1 2">
    <name type="scientific">Eleutherodactylus coqui</name>
    <name type="common">Puerto Rican coqui</name>
    <dbReference type="NCBI Taxonomy" id="57060"/>
    <lineage>
        <taxon>Eukaryota</taxon>
        <taxon>Metazoa</taxon>
        <taxon>Chordata</taxon>
        <taxon>Craniata</taxon>
        <taxon>Vertebrata</taxon>
        <taxon>Euteleostomi</taxon>
        <taxon>Amphibia</taxon>
        <taxon>Batrachia</taxon>
        <taxon>Anura</taxon>
        <taxon>Neobatrachia</taxon>
        <taxon>Hyloidea</taxon>
        <taxon>Eleutherodactylidae</taxon>
        <taxon>Eleutherodactylinae</taxon>
        <taxon>Eleutherodactylus</taxon>
        <taxon>Eleutherodactylus</taxon>
    </lineage>
</organism>
<gene>
    <name evidence="1" type="ORF">GDO78_023100</name>
</gene>
<comment type="caution">
    <text evidence="1">The sequence shown here is derived from an EMBL/GenBank/DDBJ whole genome shotgun (WGS) entry which is preliminary data.</text>
</comment>
<dbReference type="EMBL" id="WNTK01009426">
    <property type="protein sequence ID" value="KAG9462799.1"/>
    <property type="molecule type" value="Genomic_DNA"/>
</dbReference>
<accession>A0A8J6BDA4</accession>
<evidence type="ECO:0000313" key="2">
    <source>
        <dbReference type="Proteomes" id="UP000770717"/>
    </source>
</evidence>
<evidence type="ECO:0000313" key="1">
    <source>
        <dbReference type="EMBL" id="KAG9462799.1"/>
    </source>
</evidence>
<sequence length="72" mass="7664">MGPNSSISALLPLPPVPSIGLQEVAMLASPPCSIQSNGYLPVHERGKGGWRKADMAPLCDSELCSKPNFMNR</sequence>